<dbReference type="SUPFAM" id="SSF54719">
    <property type="entry name" value="Fe,Mn superoxide dismutase (SOD), C-terminal domain"/>
    <property type="match status" value="1"/>
</dbReference>
<dbReference type="InterPro" id="IPR036314">
    <property type="entry name" value="SOD_C_sf"/>
</dbReference>
<dbReference type="PANTHER" id="PTHR11404:SF6">
    <property type="entry name" value="SUPEROXIDE DISMUTASE [MN], MITOCHONDRIAL"/>
    <property type="match status" value="1"/>
</dbReference>
<dbReference type="Gene3D" id="3.55.40.20">
    <property type="entry name" value="Iron/manganese superoxide dismutase, C-terminal domain"/>
    <property type="match status" value="1"/>
</dbReference>
<dbReference type="PIRSF" id="PIRSF000349">
    <property type="entry name" value="SODismutase"/>
    <property type="match status" value="1"/>
</dbReference>
<evidence type="ECO:0000256" key="2">
    <source>
        <dbReference type="ARBA" id="ARBA00012682"/>
    </source>
</evidence>
<evidence type="ECO:0000313" key="7">
    <source>
        <dbReference type="EMBL" id="NKE71528.1"/>
    </source>
</evidence>
<dbReference type="InterPro" id="IPR036324">
    <property type="entry name" value="Mn/Fe_SOD_N_sf"/>
</dbReference>
<dbReference type="InterPro" id="IPR019832">
    <property type="entry name" value="Mn/Fe_SOD_C"/>
</dbReference>
<comment type="caution">
    <text evidence="7">The sequence shown here is derived from an EMBL/GenBank/DDBJ whole genome shotgun (WGS) entry which is preliminary data.</text>
</comment>
<feature type="binding site" evidence="5">
    <location>
        <position position="28"/>
    </location>
    <ligand>
        <name>Mn(2+)</name>
        <dbReference type="ChEBI" id="CHEBI:29035"/>
    </ligand>
</feature>
<keyword evidence="3 5" id="KW-0479">Metal-binding</keyword>
<gene>
    <name evidence="7" type="ORF">MNODULE_12330</name>
</gene>
<evidence type="ECO:0000313" key="8">
    <source>
        <dbReference type="Proteomes" id="UP000534783"/>
    </source>
</evidence>
<sequence length="209" mass="24370">MIEFQAKFKEDLKPRPVPGLSDRQIDDHFDVKYKGYVTKFNEIQNKLKEADKQKANPNYSETRELLVERLYCHNSIKLHEAFWQCLSGRSDPPDILKQMISEDFGSYDNWKQEFKACGLSARGWSICGFDLDSGRIFNVLTDNHSIGAWNIIPLMILDMYEHAYYIDYGASVKSYVEEGFLPNMSWNFAAHMLNRYPLAQYRTSLRKAA</sequence>
<dbReference type="InterPro" id="IPR050265">
    <property type="entry name" value="Fe/Mn_Superoxide_Dismutase"/>
</dbReference>
<evidence type="ECO:0000256" key="4">
    <source>
        <dbReference type="ARBA" id="ARBA00023002"/>
    </source>
</evidence>
<feature type="domain" description="Manganese/iron superoxide dismutase C-terminal" evidence="6">
    <location>
        <begin position="95"/>
        <end position="190"/>
    </location>
</feature>
<name>A0A7X6IBD8_9BACT</name>
<evidence type="ECO:0000256" key="1">
    <source>
        <dbReference type="ARBA" id="ARBA00008714"/>
    </source>
</evidence>
<dbReference type="EC" id="1.15.1.1" evidence="2"/>
<organism evidence="7 8">
    <name type="scientific">Candidatus Manganitrophus noduliformans</name>
    <dbReference type="NCBI Taxonomy" id="2606439"/>
    <lineage>
        <taxon>Bacteria</taxon>
        <taxon>Pseudomonadati</taxon>
        <taxon>Nitrospirota</taxon>
        <taxon>Nitrospiria</taxon>
        <taxon>Candidatus Troglogloeales</taxon>
        <taxon>Candidatus Manganitrophaceae</taxon>
        <taxon>Candidatus Manganitrophus</taxon>
    </lineage>
</organism>
<dbReference type="Pfam" id="PF02777">
    <property type="entry name" value="Sod_Fe_C"/>
    <property type="match status" value="1"/>
</dbReference>
<accession>A0A7X6IBD8</accession>
<evidence type="ECO:0000259" key="6">
    <source>
        <dbReference type="Pfam" id="PF02777"/>
    </source>
</evidence>
<dbReference type="Proteomes" id="UP000534783">
    <property type="component" value="Unassembled WGS sequence"/>
</dbReference>
<feature type="binding site" evidence="5">
    <location>
        <position position="158"/>
    </location>
    <ligand>
        <name>Mn(2+)</name>
        <dbReference type="ChEBI" id="CHEBI:29035"/>
    </ligand>
</feature>
<dbReference type="GO" id="GO:0004784">
    <property type="term" value="F:superoxide dismutase activity"/>
    <property type="evidence" value="ECO:0007669"/>
    <property type="project" value="UniProtKB-EC"/>
</dbReference>
<dbReference type="EMBL" id="VTOW01000002">
    <property type="protein sequence ID" value="NKE71528.1"/>
    <property type="molecule type" value="Genomic_DNA"/>
</dbReference>
<comment type="similarity">
    <text evidence="1">Belongs to the iron/manganese superoxide dismutase family.</text>
</comment>
<evidence type="ECO:0000256" key="5">
    <source>
        <dbReference type="PIRSR" id="PIRSR000349-1"/>
    </source>
</evidence>
<dbReference type="RefSeq" id="WP_168060242.1">
    <property type="nucleotide sequence ID" value="NZ_VTOW01000002.1"/>
</dbReference>
<protein>
    <recommendedName>
        <fullName evidence="2">superoxide dismutase</fullName>
        <ecNumber evidence="2">1.15.1.1</ecNumber>
    </recommendedName>
</protein>
<keyword evidence="8" id="KW-1185">Reference proteome</keyword>
<dbReference type="InterPro" id="IPR001189">
    <property type="entry name" value="Mn/Fe_SOD"/>
</dbReference>
<dbReference type="GO" id="GO:0046872">
    <property type="term" value="F:metal ion binding"/>
    <property type="evidence" value="ECO:0007669"/>
    <property type="project" value="UniProtKB-KW"/>
</dbReference>
<proteinExistence type="inferred from homology"/>
<dbReference type="SUPFAM" id="SSF46609">
    <property type="entry name" value="Fe,Mn superoxide dismutase (SOD), N-terminal domain"/>
    <property type="match status" value="1"/>
</dbReference>
<dbReference type="AlphaFoldDB" id="A0A7X6IBD8"/>
<feature type="binding site" evidence="5">
    <location>
        <position position="79"/>
    </location>
    <ligand>
        <name>Mn(2+)</name>
        <dbReference type="ChEBI" id="CHEBI:29035"/>
    </ligand>
</feature>
<evidence type="ECO:0000256" key="3">
    <source>
        <dbReference type="ARBA" id="ARBA00022723"/>
    </source>
</evidence>
<feature type="binding site" evidence="5">
    <location>
        <position position="162"/>
    </location>
    <ligand>
        <name>Mn(2+)</name>
        <dbReference type="ChEBI" id="CHEBI:29035"/>
    </ligand>
</feature>
<dbReference type="PANTHER" id="PTHR11404">
    <property type="entry name" value="SUPEROXIDE DISMUTASE 2"/>
    <property type="match status" value="1"/>
</dbReference>
<keyword evidence="4" id="KW-0560">Oxidoreductase</keyword>
<reference evidence="7 8" key="1">
    <citation type="journal article" date="2020" name="Nature">
        <title>Bacterial chemolithoautotrophy via manganese oxidation.</title>
        <authorList>
            <person name="Yu H."/>
            <person name="Leadbetter J.R."/>
        </authorList>
    </citation>
    <scope>NUCLEOTIDE SEQUENCE [LARGE SCALE GENOMIC DNA]</scope>
    <source>
        <strain evidence="7 8">Mn-1</strain>
    </source>
</reference>